<feature type="coiled-coil region" evidence="1">
    <location>
        <begin position="14"/>
        <end position="115"/>
    </location>
</feature>
<organism evidence="2 3">
    <name type="scientific">Brachionus plicatilis</name>
    <name type="common">Marine rotifer</name>
    <name type="synonym">Brachionus muelleri</name>
    <dbReference type="NCBI Taxonomy" id="10195"/>
    <lineage>
        <taxon>Eukaryota</taxon>
        <taxon>Metazoa</taxon>
        <taxon>Spiralia</taxon>
        <taxon>Gnathifera</taxon>
        <taxon>Rotifera</taxon>
        <taxon>Eurotatoria</taxon>
        <taxon>Monogononta</taxon>
        <taxon>Pseudotrocha</taxon>
        <taxon>Ploima</taxon>
        <taxon>Brachionidae</taxon>
        <taxon>Brachionus</taxon>
    </lineage>
</organism>
<evidence type="ECO:0000313" key="2">
    <source>
        <dbReference type="EMBL" id="RNA17557.1"/>
    </source>
</evidence>
<accession>A0A3M7R1V0</accession>
<evidence type="ECO:0000313" key="3">
    <source>
        <dbReference type="Proteomes" id="UP000276133"/>
    </source>
</evidence>
<dbReference type="EMBL" id="REGN01004434">
    <property type="protein sequence ID" value="RNA17557.1"/>
    <property type="molecule type" value="Genomic_DNA"/>
</dbReference>
<gene>
    <name evidence="2" type="ORF">BpHYR1_035604</name>
</gene>
<keyword evidence="3" id="KW-1185">Reference proteome</keyword>
<comment type="caution">
    <text evidence="2">The sequence shown here is derived from an EMBL/GenBank/DDBJ whole genome shotgun (WGS) entry which is preliminary data.</text>
</comment>
<dbReference type="Proteomes" id="UP000276133">
    <property type="component" value="Unassembled WGS sequence"/>
</dbReference>
<dbReference type="AlphaFoldDB" id="A0A3M7R1V0"/>
<proteinExistence type="predicted"/>
<evidence type="ECO:0000256" key="1">
    <source>
        <dbReference type="SAM" id="Coils"/>
    </source>
</evidence>
<reference evidence="2 3" key="1">
    <citation type="journal article" date="2018" name="Sci. Rep.">
        <title>Genomic signatures of local adaptation to the degree of environmental predictability in rotifers.</title>
        <authorList>
            <person name="Franch-Gras L."/>
            <person name="Hahn C."/>
            <person name="Garcia-Roger E.M."/>
            <person name="Carmona M.J."/>
            <person name="Serra M."/>
            <person name="Gomez A."/>
        </authorList>
    </citation>
    <scope>NUCLEOTIDE SEQUENCE [LARGE SCALE GENOMIC DNA]</scope>
    <source>
        <strain evidence="2">HYR1</strain>
    </source>
</reference>
<protein>
    <submittedName>
        <fullName evidence="2">Uncharacterized protein</fullName>
    </submittedName>
</protein>
<name>A0A3M7R1V0_BRAPC</name>
<sequence length="123" mass="14632">MCKDHDGTPITFEVRKLLAKLNDIESEAEQWSKKTMVNHDGKPIWYYAEKAKYLEKTNHTMKSQERLIDHIERRFREEQEGRRDAETLLQAKDELDKAKKTIRQLEDTVKSLQEVLQIYKPSV</sequence>
<keyword evidence="1" id="KW-0175">Coiled coil</keyword>